<evidence type="ECO:0000256" key="1">
    <source>
        <dbReference type="ARBA" id="ARBA00022679"/>
    </source>
</evidence>
<dbReference type="Pfam" id="PF01923">
    <property type="entry name" value="Cob_adeno_trans"/>
    <property type="match status" value="1"/>
</dbReference>
<dbReference type="InterPro" id="IPR016030">
    <property type="entry name" value="CblAdoTrfase-like"/>
</dbReference>
<dbReference type="NCBIfam" id="TIGR00636">
    <property type="entry name" value="PduO_Nterm"/>
    <property type="match status" value="1"/>
</dbReference>
<evidence type="ECO:0000256" key="4">
    <source>
        <dbReference type="RuleBase" id="RU366026"/>
    </source>
</evidence>
<sequence length="191" mass="21464">MKTTFYTGVGDKGISNTGKKQFAKDDPIFMLLGSLDECTSWLGLAKVTASGDSKMKRIGNWLLALQEMMFIAQAEVATIAFDYGKYEDKIRKFPFIKENHTHDCEEMIGKIDQELPMLRSFILPGGCELAAQCDIARTIARKAERYAVITTRTVKFSAELLAFLNRLSSALFALGRYANFLKGIAEEHPRY</sequence>
<accession>A0A2M7W2Z6</accession>
<dbReference type="PANTHER" id="PTHR12213:SF0">
    <property type="entry name" value="CORRINOID ADENOSYLTRANSFERASE MMAB"/>
    <property type="match status" value="1"/>
</dbReference>
<dbReference type="InterPro" id="IPR029499">
    <property type="entry name" value="PduO-typ"/>
</dbReference>
<dbReference type="SUPFAM" id="SSF89028">
    <property type="entry name" value="Cobalamin adenosyltransferase-like"/>
    <property type="match status" value="1"/>
</dbReference>
<dbReference type="Gene3D" id="1.20.1200.10">
    <property type="entry name" value="Cobalamin adenosyltransferase-like"/>
    <property type="match status" value="1"/>
</dbReference>
<gene>
    <name evidence="6" type="ORF">COX64_01095</name>
</gene>
<keyword evidence="4" id="KW-0169">Cobalamin biosynthesis</keyword>
<dbReference type="PANTHER" id="PTHR12213">
    <property type="entry name" value="CORRINOID ADENOSYLTRANSFERASE"/>
    <property type="match status" value="1"/>
</dbReference>
<dbReference type="EC" id="2.5.1.17" evidence="4"/>
<dbReference type="UniPathway" id="UPA00148">
    <property type="reaction ID" value="UER00233"/>
</dbReference>
<evidence type="ECO:0000259" key="5">
    <source>
        <dbReference type="Pfam" id="PF01923"/>
    </source>
</evidence>
<proteinExistence type="inferred from homology"/>
<comment type="catalytic activity">
    <reaction evidence="4">
        <text>2 cob(II)alamin + reduced [electron-transfer flavoprotein] + 2 ATP = 2 adenosylcob(III)alamin + 2 triphosphate + oxidized [electron-transfer flavoprotein] + 3 H(+)</text>
        <dbReference type="Rhea" id="RHEA:28671"/>
        <dbReference type="Rhea" id="RHEA-COMP:10685"/>
        <dbReference type="Rhea" id="RHEA-COMP:10686"/>
        <dbReference type="ChEBI" id="CHEBI:15378"/>
        <dbReference type="ChEBI" id="CHEBI:16304"/>
        <dbReference type="ChEBI" id="CHEBI:18036"/>
        <dbReference type="ChEBI" id="CHEBI:18408"/>
        <dbReference type="ChEBI" id="CHEBI:30616"/>
        <dbReference type="ChEBI" id="CHEBI:57692"/>
        <dbReference type="ChEBI" id="CHEBI:58307"/>
        <dbReference type="EC" id="2.5.1.17"/>
    </reaction>
</comment>
<comment type="catalytic activity">
    <reaction evidence="4">
        <text>2 cob(II)yrinate a,c diamide + reduced [electron-transfer flavoprotein] + 2 ATP = 2 adenosylcob(III)yrinate a,c-diamide + 2 triphosphate + oxidized [electron-transfer flavoprotein] + 3 H(+)</text>
        <dbReference type="Rhea" id="RHEA:11528"/>
        <dbReference type="Rhea" id="RHEA-COMP:10685"/>
        <dbReference type="Rhea" id="RHEA-COMP:10686"/>
        <dbReference type="ChEBI" id="CHEBI:15378"/>
        <dbReference type="ChEBI" id="CHEBI:18036"/>
        <dbReference type="ChEBI" id="CHEBI:30616"/>
        <dbReference type="ChEBI" id="CHEBI:57692"/>
        <dbReference type="ChEBI" id="CHEBI:58307"/>
        <dbReference type="ChEBI" id="CHEBI:58503"/>
        <dbReference type="ChEBI" id="CHEBI:58537"/>
        <dbReference type="EC" id="2.5.1.17"/>
    </reaction>
</comment>
<name>A0A2M7W2Z6_9BACT</name>
<comment type="caution">
    <text evidence="6">The sequence shown here is derived from an EMBL/GenBank/DDBJ whole genome shotgun (WGS) entry which is preliminary data.</text>
</comment>
<dbReference type="GO" id="GO:0008817">
    <property type="term" value="F:corrinoid adenosyltransferase activity"/>
    <property type="evidence" value="ECO:0007669"/>
    <property type="project" value="UniProtKB-UniRule"/>
</dbReference>
<dbReference type="GO" id="GO:0005524">
    <property type="term" value="F:ATP binding"/>
    <property type="evidence" value="ECO:0007669"/>
    <property type="project" value="UniProtKB-UniRule"/>
</dbReference>
<reference evidence="7" key="1">
    <citation type="submission" date="2017-09" db="EMBL/GenBank/DDBJ databases">
        <title>Depth-based differentiation of microbial function through sediment-hosted aquifers and enrichment of novel symbionts in the deep terrestrial subsurface.</title>
        <authorList>
            <person name="Probst A.J."/>
            <person name="Ladd B."/>
            <person name="Jarett J.K."/>
            <person name="Geller-Mcgrath D.E."/>
            <person name="Sieber C.M.K."/>
            <person name="Emerson J.B."/>
            <person name="Anantharaman K."/>
            <person name="Thomas B.C."/>
            <person name="Malmstrom R."/>
            <person name="Stieglmeier M."/>
            <person name="Klingl A."/>
            <person name="Woyke T."/>
            <person name="Ryan C.M."/>
            <person name="Banfield J.F."/>
        </authorList>
    </citation>
    <scope>NUCLEOTIDE SEQUENCE [LARGE SCALE GENOMIC DNA]</scope>
</reference>
<keyword evidence="1 4" id="KW-0808">Transferase</keyword>
<comment type="pathway">
    <text evidence="4">Cofactor biosynthesis; adenosylcobalamin biosynthesis; adenosylcobalamin from cob(II)yrinate a,c-diamide: step 2/7.</text>
</comment>
<evidence type="ECO:0000313" key="7">
    <source>
        <dbReference type="Proteomes" id="UP000228952"/>
    </source>
</evidence>
<keyword evidence="3 4" id="KW-0067">ATP-binding</keyword>
<evidence type="ECO:0000256" key="2">
    <source>
        <dbReference type="ARBA" id="ARBA00022741"/>
    </source>
</evidence>
<comment type="similarity">
    <text evidence="4">Belongs to the Cob(I)alamin adenosyltransferase family.</text>
</comment>
<feature type="domain" description="Cobalamin adenosyltransferase-like" evidence="5">
    <location>
        <begin position="6"/>
        <end position="178"/>
    </location>
</feature>
<evidence type="ECO:0000256" key="3">
    <source>
        <dbReference type="ARBA" id="ARBA00022840"/>
    </source>
</evidence>
<dbReference type="GO" id="GO:0009236">
    <property type="term" value="P:cobalamin biosynthetic process"/>
    <property type="evidence" value="ECO:0007669"/>
    <property type="project" value="UniProtKB-UniRule"/>
</dbReference>
<dbReference type="Proteomes" id="UP000228952">
    <property type="component" value="Unassembled WGS sequence"/>
</dbReference>
<keyword evidence="2 4" id="KW-0547">Nucleotide-binding</keyword>
<organism evidence="6 7">
    <name type="scientific">Candidatus Dojkabacteria bacterium CG_4_10_14_0_2_um_filter_Dojkabacteria_WS6_41_15</name>
    <dbReference type="NCBI Taxonomy" id="2014249"/>
    <lineage>
        <taxon>Bacteria</taxon>
        <taxon>Candidatus Dojkabacteria</taxon>
    </lineage>
</organism>
<dbReference type="InterPro" id="IPR036451">
    <property type="entry name" value="CblAdoTrfase-like_sf"/>
</dbReference>
<dbReference type="EMBL" id="PFQB01000024">
    <property type="protein sequence ID" value="PJA15137.1"/>
    <property type="molecule type" value="Genomic_DNA"/>
</dbReference>
<dbReference type="AlphaFoldDB" id="A0A2M7W2Z6"/>
<protein>
    <recommendedName>
        <fullName evidence="4">Corrinoid adenosyltransferase</fullName>
        <ecNumber evidence="4">2.5.1.17</ecNumber>
    </recommendedName>
    <alternativeName>
        <fullName evidence="4">Cob(II)alamin adenosyltransferase</fullName>
    </alternativeName>
    <alternativeName>
        <fullName evidence="4">Cob(II)yrinic acid a,c-diamide adenosyltransferase</fullName>
    </alternativeName>
    <alternativeName>
        <fullName evidence="4">Cobinamide/cobalamin adenosyltransferase</fullName>
    </alternativeName>
</protein>
<evidence type="ECO:0000313" key="6">
    <source>
        <dbReference type="EMBL" id="PJA15137.1"/>
    </source>
</evidence>